<evidence type="ECO:0000313" key="1">
    <source>
        <dbReference type="EMBL" id="KAK0436202.1"/>
    </source>
</evidence>
<reference evidence="1" key="1">
    <citation type="submission" date="2023-06" db="EMBL/GenBank/DDBJ databases">
        <authorList>
            <consortium name="Lawrence Berkeley National Laboratory"/>
            <person name="Ahrendt S."/>
            <person name="Sahu N."/>
            <person name="Indic B."/>
            <person name="Wong-Bajracharya J."/>
            <person name="Merenyi Z."/>
            <person name="Ke H.-M."/>
            <person name="Monk M."/>
            <person name="Kocsube S."/>
            <person name="Drula E."/>
            <person name="Lipzen A."/>
            <person name="Balint B."/>
            <person name="Henrissat B."/>
            <person name="Andreopoulos B."/>
            <person name="Martin F.M."/>
            <person name="Harder C.B."/>
            <person name="Rigling D."/>
            <person name="Ford K.L."/>
            <person name="Foster G.D."/>
            <person name="Pangilinan J."/>
            <person name="Papanicolaou A."/>
            <person name="Barry K."/>
            <person name="LaButti K."/>
            <person name="Viragh M."/>
            <person name="Koriabine M."/>
            <person name="Yan M."/>
            <person name="Riley R."/>
            <person name="Champramary S."/>
            <person name="Plett K.L."/>
            <person name="Tsai I.J."/>
            <person name="Slot J."/>
            <person name="Sipos G."/>
            <person name="Plett J."/>
            <person name="Nagy L.G."/>
            <person name="Grigoriev I.V."/>
        </authorList>
    </citation>
    <scope>NUCLEOTIDE SEQUENCE</scope>
    <source>
        <strain evidence="1">FPL87.14</strain>
    </source>
</reference>
<comment type="caution">
    <text evidence="1">The sequence shown here is derived from an EMBL/GenBank/DDBJ whole genome shotgun (WGS) entry which is preliminary data.</text>
</comment>
<organism evidence="1 2">
    <name type="scientific">Armillaria borealis</name>
    <dbReference type="NCBI Taxonomy" id="47425"/>
    <lineage>
        <taxon>Eukaryota</taxon>
        <taxon>Fungi</taxon>
        <taxon>Dikarya</taxon>
        <taxon>Basidiomycota</taxon>
        <taxon>Agaricomycotina</taxon>
        <taxon>Agaricomycetes</taxon>
        <taxon>Agaricomycetidae</taxon>
        <taxon>Agaricales</taxon>
        <taxon>Marasmiineae</taxon>
        <taxon>Physalacriaceae</taxon>
        <taxon>Armillaria</taxon>
    </lineage>
</organism>
<name>A0AA39MJ25_9AGAR</name>
<protein>
    <submittedName>
        <fullName evidence="1">Uncharacterized protein</fullName>
    </submittedName>
</protein>
<dbReference type="AlphaFoldDB" id="A0AA39MJ25"/>
<proteinExistence type="predicted"/>
<sequence length="210" mass="23120">GKACFLCTSPSHPHLPHDVDILAAGAICPFCVPSVPLDPSKPHRFLEHIGAHILNKSVLPSTEPCGLCGLPSSSCQFYLTKGKGSGGQMKTDYRASRGCPNLGVRFKYGIAKISRKTAPCSNVPFRCPICPENAPAIWKYMAKYHFMNHHPATKLDRYAALWTITNGELKAMNKVWKNRKKVMRTRGPNKRKKSVLGVLVISDVHTTAIV</sequence>
<feature type="non-terminal residue" evidence="1">
    <location>
        <position position="1"/>
    </location>
</feature>
<accession>A0AA39MJ25</accession>
<evidence type="ECO:0000313" key="2">
    <source>
        <dbReference type="Proteomes" id="UP001175226"/>
    </source>
</evidence>
<gene>
    <name evidence="1" type="ORF">EV421DRAFT_1716061</name>
</gene>
<dbReference type="Proteomes" id="UP001175226">
    <property type="component" value="Unassembled WGS sequence"/>
</dbReference>
<keyword evidence="2" id="KW-1185">Reference proteome</keyword>
<dbReference type="EMBL" id="JAUEPT010000056">
    <property type="protein sequence ID" value="KAK0436202.1"/>
    <property type="molecule type" value="Genomic_DNA"/>
</dbReference>